<dbReference type="PANTHER" id="PTHR22911">
    <property type="entry name" value="ACYL-MALONYL CONDENSING ENZYME-RELATED"/>
    <property type="match status" value="1"/>
</dbReference>
<evidence type="ECO:0000313" key="4">
    <source>
        <dbReference type="EMBL" id="MBP2024337.1"/>
    </source>
</evidence>
<evidence type="ECO:0000313" key="5">
    <source>
        <dbReference type="Proteomes" id="UP001519308"/>
    </source>
</evidence>
<dbReference type="RefSeq" id="WP_021284524.1">
    <property type="nucleotide sequence ID" value="NZ_JAGGLL010000062.1"/>
</dbReference>
<feature type="transmembrane region" description="Helical" evidence="2">
    <location>
        <begin position="98"/>
        <end position="119"/>
    </location>
</feature>
<feature type="domain" description="EamA" evidence="3">
    <location>
        <begin position="9"/>
        <end position="141"/>
    </location>
</feature>
<comment type="similarity">
    <text evidence="1">Belongs to the EamA transporter family.</text>
</comment>
<feature type="transmembrane region" description="Helical" evidence="2">
    <location>
        <begin position="212"/>
        <end position="233"/>
    </location>
</feature>
<dbReference type="EMBL" id="JAGGLL010000062">
    <property type="protein sequence ID" value="MBP2024337.1"/>
    <property type="molecule type" value="Genomic_DNA"/>
</dbReference>
<keyword evidence="5" id="KW-1185">Reference proteome</keyword>
<feature type="transmembrane region" description="Helical" evidence="2">
    <location>
        <begin position="152"/>
        <end position="170"/>
    </location>
</feature>
<evidence type="ECO:0000256" key="1">
    <source>
        <dbReference type="ARBA" id="ARBA00007362"/>
    </source>
</evidence>
<feature type="domain" description="EamA" evidence="3">
    <location>
        <begin position="152"/>
        <end position="286"/>
    </location>
</feature>
<organism evidence="4 5">
    <name type="scientific">Clostridium punense</name>
    <dbReference type="NCBI Taxonomy" id="1054297"/>
    <lineage>
        <taxon>Bacteria</taxon>
        <taxon>Bacillati</taxon>
        <taxon>Bacillota</taxon>
        <taxon>Clostridia</taxon>
        <taxon>Eubacteriales</taxon>
        <taxon>Clostridiaceae</taxon>
        <taxon>Clostridium</taxon>
    </lineage>
</organism>
<gene>
    <name evidence="4" type="ORF">J2Z44_004205</name>
</gene>
<dbReference type="Pfam" id="PF00892">
    <property type="entry name" value="EamA"/>
    <property type="match status" value="2"/>
</dbReference>
<feature type="transmembrane region" description="Helical" evidence="2">
    <location>
        <begin position="72"/>
        <end position="92"/>
    </location>
</feature>
<sequence>MGKNDKINGVLYIILSAISFGVMPILAKLAYNGGSNPVTTLFLRFLFASFMLLYYLKANKISMKLNKSQVKLVVILGVAGYSLTSATLFAAYNYISVGMATMLLYTYPAIVTLFSTVIFKEKVHIKKIGCLLLSIGGIFTMIDMGATNYNPTGILLGLLSSLCYSLYVLGASHKEIKAINSYVMTFYVSVLAAGAQLIYGAATKSLVFNIEFYSFIAILLLAFISTVVALMAFLQGVKIIGSSNAAIFSTLEPIVSLVLGVIILKEALTVRIVIGSLLIISSMVILAKE</sequence>
<keyword evidence="2" id="KW-1133">Transmembrane helix</keyword>
<reference evidence="4 5" key="1">
    <citation type="submission" date="2021-03" db="EMBL/GenBank/DDBJ databases">
        <title>Genomic Encyclopedia of Type Strains, Phase IV (KMG-IV): sequencing the most valuable type-strain genomes for metagenomic binning, comparative biology and taxonomic classification.</title>
        <authorList>
            <person name="Goeker M."/>
        </authorList>
    </citation>
    <scope>NUCLEOTIDE SEQUENCE [LARGE SCALE GENOMIC DNA]</scope>
    <source>
        <strain evidence="4 5">DSM 28650</strain>
    </source>
</reference>
<keyword evidence="2" id="KW-0812">Transmembrane</keyword>
<evidence type="ECO:0000256" key="2">
    <source>
        <dbReference type="SAM" id="Phobius"/>
    </source>
</evidence>
<comment type="caution">
    <text evidence="4">The sequence shown here is derived from an EMBL/GenBank/DDBJ whole genome shotgun (WGS) entry which is preliminary data.</text>
</comment>
<feature type="transmembrane region" description="Helical" evidence="2">
    <location>
        <begin position="37"/>
        <end position="56"/>
    </location>
</feature>
<name>A0ABS4K989_9CLOT</name>
<feature type="transmembrane region" description="Helical" evidence="2">
    <location>
        <begin position="12"/>
        <end position="31"/>
    </location>
</feature>
<accession>A0ABS4K989</accession>
<protein>
    <submittedName>
        <fullName evidence="4">Drug/metabolite transporter (DMT)-like permease</fullName>
    </submittedName>
</protein>
<dbReference type="InterPro" id="IPR000620">
    <property type="entry name" value="EamA_dom"/>
</dbReference>
<feature type="transmembrane region" description="Helical" evidence="2">
    <location>
        <begin position="182"/>
        <end position="200"/>
    </location>
</feature>
<dbReference type="InterPro" id="IPR037185">
    <property type="entry name" value="EmrE-like"/>
</dbReference>
<feature type="transmembrane region" description="Helical" evidence="2">
    <location>
        <begin position="245"/>
        <end position="264"/>
    </location>
</feature>
<feature type="transmembrane region" description="Helical" evidence="2">
    <location>
        <begin position="270"/>
        <end position="287"/>
    </location>
</feature>
<dbReference type="Proteomes" id="UP001519308">
    <property type="component" value="Unassembled WGS sequence"/>
</dbReference>
<dbReference type="SUPFAM" id="SSF103481">
    <property type="entry name" value="Multidrug resistance efflux transporter EmrE"/>
    <property type="match status" value="2"/>
</dbReference>
<keyword evidence="2" id="KW-0472">Membrane</keyword>
<feature type="transmembrane region" description="Helical" evidence="2">
    <location>
        <begin position="128"/>
        <end position="146"/>
    </location>
</feature>
<proteinExistence type="inferred from homology"/>
<evidence type="ECO:0000259" key="3">
    <source>
        <dbReference type="Pfam" id="PF00892"/>
    </source>
</evidence>